<evidence type="ECO:0000313" key="8">
    <source>
        <dbReference type="Proteomes" id="UP000690515"/>
    </source>
</evidence>
<dbReference type="InterPro" id="IPR003593">
    <property type="entry name" value="AAA+_ATPase"/>
</dbReference>
<accession>A0ABS5ZCU0</accession>
<dbReference type="InterPro" id="IPR003439">
    <property type="entry name" value="ABC_transporter-like_ATP-bd"/>
</dbReference>
<dbReference type="GO" id="GO:0005524">
    <property type="term" value="F:ATP binding"/>
    <property type="evidence" value="ECO:0007669"/>
    <property type="project" value="UniProtKB-KW"/>
</dbReference>
<dbReference type="Gene3D" id="3.40.50.300">
    <property type="entry name" value="P-loop containing nucleotide triphosphate hydrolases"/>
    <property type="match status" value="2"/>
</dbReference>
<keyword evidence="8" id="KW-1185">Reference proteome</keyword>
<dbReference type="InterPro" id="IPR032781">
    <property type="entry name" value="ABC_tran_Xtn"/>
</dbReference>
<dbReference type="SMART" id="SM00382">
    <property type="entry name" value="AAA"/>
    <property type="match status" value="2"/>
</dbReference>
<keyword evidence="1" id="KW-0677">Repeat</keyword>
<dbReference type="EMBL" id="JAGSOY010000026">
    <property type="protein sequence ID" value="MBU2711874.1"/>
    <property type="molecule type" value="Genomic_DNA"/>
</dbReference>
<evidence type="ECO:0000256" key="1">
    <source>
        <dbReference type="ARBA" id="ARBA00022737"/>
    </source>
</evidence>
<organism evidence="7 8">
    <name type="scientific">Zooshikella harenae</name>
    <dbReference type="NCBI Taxonomy" id="2827238"/>
    <lineage>
        <taxon>Bacteria</taxon>
        <taxon>Pseudomonadati</taxon>
        <taxon>Pseudomonadota</taxon>
        <taxon>Gammaproteobacteria</taxon>
        <taxon>Oceanospirillales</taxon>
        <taxon>Zooshikellaceae</taxon>
        <taxon>Zooshikella</taxon>
    </lineage>
</organism>
<feature type="domain" description="ABC transporter" evidence="6">
    <location>
        <begin position="313"/>
        <end position="527"/>
    </location>
</feature>
<dbReference type="PROSITE" id="PS00211">
    <property type="entry name" value="ABC_TRANSPORTER_1"/>
    <property type="match status" value="1"/>
</dbReference>
<evidence type="ECO:0000259" key="6">
    <source>
        <dbReference type="PROSITE" id="PS50893"/>
    </source>
</evidence>
<reference evidence="7 8" key="1">
    <citation type="submission" date="2021-04" db="EMBL/GenBank/DDBJ databases">
        <authorList>
            <person name="Pira H."/>
            <person name="Risdian C."/>
            <person name="Wink J."/>
        </authorList>
    </citation>
    <scope>NUCLEOTIDE SEQUENCE [LARGE SCALE GENOMIC DNA]</scope>
    <source>
        <strain evidence="7 8">WH53</strain>
    </source>
</reference>
<evidence type="ECO:0000256" key="4">
    <source>
        <dbReference type="SAM" id="Coils"/>
    </source>
</evidence>
<dbReference type="SUPFAM" id="SSF52540">
    <property type="entry name" value="P-loop containing nucleoside triphosphate hydrolases"/>
    <property type="match status" value="2"/>
</dbReference>
<evidence type="ECO:0000313" key="7">
    <source>
        <dbReference type="EMBL" id="MBU2711874.1"/>
    </source>
</evidence>
<dbReference type="PANTHER" id="PTHR19211">
    <property type="entry name" value="ATP-BINDING TRANSPORT PROTEIN-RELATED"/>
    <property type="match status" value="1"/>
</dbReference>
<feature type="region of interest" description="Disordered" evidence="5">
    <location>
        <begin position="520"/>
        <end position="547"/>
    </location>
</feature>
<comment type="caution">
    <text evidence="7">The sequence shown here is derived from an EMBL/GenBank/DDBJ whole genome shotgun (WGS) entry which is preliminary data.</text>
</comment>
<feature type="compositionally biased region" description="Polar residues" evidence="5">
    <location>
        <begin position="520"/>
        <end position="540"/>
    </location>
</feature>
<dbReference type="InterPro" id="IPR027417">
    <property type="entry name" value="P-loop_NTPase"/>
</dbReference>
<dbReference type="Pfam" id="PF12848">
    <property type="entry name" value="ABC_tran_Xtn"/>
    <property type="match status" value="1"/>
</dbReference>
<dbReference type="Proteomes" id="UP000690515">
    <property type="component" value="Unassembled WGS sequence"/>
</dbReference>
<dbReference type="PROSITE" id="PS50893">
    <property type="entry name" value="ABC_TRANSPORTER_2"/>
    <property type="match status" value="2"/>
</dbReference>
<evidence type="ECO:0000256" key="3">
    <source>
        <dbReference type="ARBA" id="ARBA00022840"/>
    </source>
</evidence>
<dbReference type="InterPro" id="IPR050611">
    <property type="entry name" value="ABCF"/>
</dbReference>
<evidence type="ECO:0000256" key="5">
    <source>
        <dbReference type="SAM" id="MobiDB-lite"/>
    </source>
</evidence>
<keyword evidence="2" id="KW-0547">Nucleotide-binding</keyword>
<dbReference type="PANTHER" id="PTHR19211:SF14">
    <property type="entry name" value="ATP-BINDING CASSETTE SUB-FAMILY F MEMBER 1"/>
    <property type="match status" value="1"/>
</dbReference>
<dbReference type="RefSeq" id="WP_215820026.1">
    <property type="nucleotide sequence ID" value="NZ_JAGSOY010000026.1"/>
</dbReference>
<protein>
    <submittedName>
        <fullName evidence="7">ATP-binding cassette domain-containing protein</fullName>
    </submittedName>
</protein>
<gene>
    <name evidence="7" type="ORF">KCG35_12460</name>
</gene>
<keyword evidence="3 7" id="KW-0067">ATP-binding</keyword>
<sequence length="637" mass="71887">MIRLHDISLQRGSKILLTNSSTTIHDGQKVAITGANGCGKSSLFAVFNQQLTIDSGEFTITPNLRIAHMAQEVTALEKAAIEYVIDGDQHLRSIQHQLVVAEEQHNNNLIAHLHSELEKIDGYTTHHRAAQLLHGLGFSTEQEQLPVTHFSGGWRIRLNLAQALMKPSDLLLLDEPTNHLDLDAILWLEQWLKSYRGTLIIISHDRDFLDNVVNQIIHIEHQRLNTYRGNYSQFEVLRSEQLAHQQSMLEKQQAQRAHIESFIARFRAKASKAKQVQSRIKALERLENIAPAHVDSPFTFTFPSSEKISDPLLQLQDCTLGYSDHTILQDVKLNIHPGDAIGLLGPNGAGKSTLLKNLAGILSAPKGERICGEHLKIGYFAQHQLEYLDNNASPALHLQRLSPDASEQSIRNFLGSFDFRGDLAFDPITHFSGGEKARLALAIIAWQKPNLLLLDEPTNHLDLEMRQALTIALQAFTGALVVVSHDRHLLRNCVDQLLLVANNQVKEYEGDLDDYAQWLNQDKQPSPDKTSVNQTAQASQSKKDQRRKKAEIRQQLRPLTSKIKQQELALEQLLIKLDTIANQLNDNEIYSDDKKEQLKQLLTEQHTIKKQQEETEEQLLINMAELETLEEALNDAG</sequence>
<dbReference type="InterPro" id="IPR017871">
    <property type="entry name" value="ABC_transporter-like_CS"/>
</dbReference>
<feature type="domain" description="ABC transporter" evidence="6">
    <location>
        <begin position="2"/>
        <end position="246"/>
    </location>
</feature>
<proteinExistence type="predicted"/>
<dbReference type="Pfam" id="PF00005">
    <property type="entry name" value="ABC_tran"/>
    <property type="match status" value="2"/>
</dbReference>
<evidence type="ECO:0000256" key="2">
    <source>
        <dbReference type="ARBA" id="ARBA00022741"/>
    </source>
</evidence>
<feature type="coiled-coil region" evidence="4">
    <location>
        <begin position="563"/>
        <end position="632"/>
    </location>
</feature>
<name>A0ABS5ZCU0_9GAMM</name>
<keyword evidence="4" id="KW-0175">Coiled coil</keyword>
<dbReference type="CDD" id="cd03221">
    <property type="entry name" value="ABCF_EF-3"/>
    <property type="match status" value="2"/>
</dbReference>